<reference evidence="3 4" key="1">
    <citation type="submission" date="2020-08" db="EMBL/GenBank/DDBJ databases">
        <title>Sequencing the genomes of 1000 actinobacteria strains.</title>
        <authorList>
            <person name="Klenk H.-P."/>
        </authorList>
    </citation>
    <scope>NUCLEOTIDE SEQUENCE [LARGE SCALE GENOMIC DNA]</scope>
    <source>
        <strain evidence="3 4">DSM 45084</strain>
    </source>
</reference>
<keyword evidence="2" id="KW-0812">Transmembrane</keyword>
<keyword evidence="2" id="KW-0472">Membrane</keyword>
<gene>
    <name evidence="3" type="ORF">F4559_003355</name>
</gene>
<proteinExistence type="predicted"/>
<evidence type="ECO:0000313" key="3">
    <source>
        <dbReference type="EMBL" id="MBB4965996.1"/>
    </source>
</evidence>
<protein>
    <recommendedName>
        <fullName evidence="5">Excalibur calcium-binding domain-containing protein</fullName>
    </recommendedName>
</protein>
<evidence type="ECO:0000256" key="2">
    <source>
        <dbReference type="SAM" id="Phobius"/>
    </source>
</evidence>
<accession>A0A7W7T456</accession>
<organism evidence="3 4">
    <name type="scientific">Saccharothrix violaceirubra</name>
    <dbReference type="NCBI Taxonomy" id="413306"/>
    <lineage>
        <taxon>Bacteria</taxon>
        <taxon>Bacillati</taxon>
        <taxon>Actinomycetota</taxon>
        <taxon>Actinomycetes</taxon>
        <taxon>Pseudonocardiales</taxon>
        <taxon>Pseudonocardiaceae</taxon>
        <taxon>Saccharothrix</taxon>
    </lineage>
</organism>
<evidence type="ECO:0000313" key="4">
    <source>
        <dbReference type="Proteomes" id="UP000542674"/>
    </source>
</evidence>
<keyword evidence="4" id="KW-1185">Reference proteome</keyword>
<feature type="compositionally biased region" description="Low complexity" evidence="1">
    <location>
        <begin position="198"/>
        <end position="218"/>
    </location>
</feature>
<dbReference type="EMBL" id="JACHJS010000001">
    <property type="protein sequence ID" value="MBB4965996.1"/>
    <property type="molecule type" value="Genomic_DNA"/>
</dbReference>
<dbReference type="Proteomes" id="UP000542674">
    <property type="component" value="Unassembled WGS sequence"/>
</dbReference>
<sequence>MIENSAEGLYRLASEVTVAVTREDHHQDALSRYAVEPGQERHVAAELGWCVVAAGKHRGERAVEVRIDGLRVGELTPLLSRRYEPVVDQVIASGTRPGCAAVVVRSTRGLEVRLRLPREGTPVAGYPTVPATPVMVPPRPNFFVRHKPLSIAAALVVAVFMIAAIAGKKDDRKTAAPAAATVTTTSVAIIPTPTVTATHVTTAPPTTTAAPTTPAPTTVVPPPVTTQPPVTQAPPPVAPAPTQPAQPDCHPNYSGCVPIAKDVDCAGGKGNGPAYVEGPITVIGKDVYDLDDDKDGIACE</sequence>
<feature type="region of interest" description="Disordered" evidence="1">
    <location>
        <begin position="198"/>
        <end position="246"/>
    </location>
</feature>
<feature type="compositionally biased region" description="Pro residues" evidence="1">
    <location>
        <begin position="219"/>
        <end position="244"/>
    </location>
</feature>
<dbReference type="AlphaFoldDB" id="A0A7W7T456"/>
<comment type="caution">
    <text evidence="3">The sequence shown here is derived from an EMBL/GenBank/DDBJ whole genome shotgun (WGS) entry which is preliminary data.</text>
</comment>
<evidence type="ECO:0000256" key="1">
    <source>
        <dbReference type="SAM" id="MobiDB-lite"/>
    </source>
</evidence>
<dbReference type="RefSeq" id="WP_221447257.1">
    <property type="nucleotide sequence ID" value="NZ_BAABAI010000002.1"/>
</dbReference>
<feature type="transmembrane region" description="Helical" evidence="2">
    <location>
        <begin position="149"/>
        <end position="167"/>
    </location>
</feature>
<keyword evidence="2" id="KW-1133">Transmembrane helix</keyword>
<evidence type="ECO:0008006" key="5">
    <source>
        <dbReference type="Google" id="ProtNLM"/>
    </source>
</evidence>
<name>A0A7W7T456_9PSEU</name>